<dbReference type="Gramene" id="Solyc10g074860.2.1">
    <property type="protein sequence ID" value="Solyc10g074860.2.1"/>
    <property type="gene ID" value="Solyc10g074860.2"/>
</dbReference>
<dbReference type="EnsemblPlants" id="Solyc10g074860.2.1">
    <property type="protein sequence ID" value="Solyc10g074860.2.1"/>
    <property type="gene ID" value="Solyc10g074860.2"/>
</dbReference>
<protein>
    <submittedName>
        <fullName evidence="1">Uncharacterized protein</fullName>
    </submittedName>
</protein>
<reference evidence="1" key="1">
    <citation type="journal article" date="2012" name="Nature">
        <title>The tomato genome sequence provides insights into fleshy fruit evolution.</title>
        <authorList>
            <consortium name="Tomato Genome Consortium"/>
        </authorList>
    </citation>
    <scope>NUCLEOTIDE SEQUENCE [LARGE SCALE GENOMIC DNA]</scope>
    <source>
        <strain evidence="1">cv. Heinz 1706</strain>
    </source>
</reference>
<sequence>MLSISSTKLLMAGRSTLGMTCGM</sequence>
<organism evidence="1">
    <name type="scientific">Solanum lycopersicum</name>
    <name type="common">Tomato</name>
    <name type="synonym">Lycopersicon esculentum</name>
    <dbReference type="NCBI Taxonomy" id="4081"/>
    <lineage>
        <taxon>Eukaryota</taxon>
        <taxon>Viridiplantae</taxon>
        <taxon>Streptophyta</taxon>
        <taxon>Embryophyta</taxon>
        <taxon>Tracheophyta</taxon>
        <taxon>Spermatophyta</taxon>
        <taxon>Magnoliopsida</taxon>
        <taxon>eudicotyledons</taxon>
        <taxon>Gunneridae</taxon>
        <taxon>Pentapetalae</taxon>
        <taxon>asterids</taxon>
        <taxon>lamiids</taxon>
        <taxon>Solanales</taxon>
        <taxon>Solanaceae</taxon>
        <taxon>Solanoideae</taxon>
        <taxon>Solaneae</taxon>
        <taxon>Solanum</taxon>
        <taxon>Solanum subgen. Lycopersicon</taxon>
    </lineage>
</organism>
<evidence type="ECO:0000313" key="2">
    <source>
        <dbReference type="Proteomes" id="UP000004994"/>
    </source>
</evidence>
<dbReference type="InParanoid" id="A0A3Q7JDQ8"/>
<evidence type="ECO:0000313" key="1">
    <source>
        <dbReference type="EnsemblPlants" id="Solyc10g074860.2.1"/>
    </source>
</evidence>
<dbReference type="Proteomes" id="UP000004994">
    <property type="component" value="Chromosome 10"/>
</dbReference>
<reference evidence="1" key="2">
    <citation type="submission" date="2019-01" db="UniProtKB">
        <authorList>
            <consortium name="EnsemblPlants"/>
        </authorList>
    </citation>
    <scope>IDENTIFICATION</scope>
    <source>
        <strain evidence="1">cv. Heinz 1706</strain>
    </source>
</reference>
<accession>A0A3Q7JDQ8</accession>
<dbReference type="PaxDb" id="4081-Solyc10g074860.1.1"/>
<proteinExistence type="predicted"/>
<name>A0A3Q7JDQ8_SOLLC</name>
<keyword evidence="2" id="KW-1185">Reference proteome</keyword>
<dbReference type="AlphaFoldDB" id="A0A3Q7JDQ8"/>